<dbReference type="AlphaFoldDB" id="A0A166XLR7"/>
<evidence type="ECO:0000313" key="2">
    <source>
        <dbReference type="Proteomes" id="UP000076552"/>
    </source>
</evidence>
<dbReference type="Proteomes" id="UP000076552">
    <property type="component" value="Unassembled WGS sequence"/>
</dbReference>
<reference evidence="1 2" key="1">
    <citation type="submission" date="2015-06" db="EMBL/GenBank/DDBJ databases">
        <title>Survival trade-offs in plant roots during colonization by closely related pathogenic and mutualistic fungi.</title>
        <authorList>
            <person name="Hacquard S."/>
            <person name="Kracher B."/>
            <person name="Hiruma K."/>
            <person name="Weinman A."/>
            <person name="Muench P."/>
            <person name="Garrido Oter R."/>
            <person name="Ver Loren van Themaat E."/>
            <person name="Dallerey J.-F."/>
            <person name="Damm U."/>
            <person name="Henrissat B."/>
            <person name="Lespinet O."/>
            <person name="Thon M."/>
            <person name="Kemen E."/>
            <person name="McHardy A.C."/>
            <person name="Schulze-Lefert P."/>
            <person name="O'Connell R.J."/>
        </authorList>
    </citation>
    <scope>NUCLEOTIDE SEQUENCE [LARGE SCALE GENOMIC DNA]</scope>
    <source>
        <strain evidence="1 2">0861</strain>
    </source>
</reference>
<gene>
    <name evidence="1" type="ORF">CT0861_09737</name>
</gene>
<comment type="caution">
    <text evidence="1">The sequence shown here is derived from an EMBL/GenBank/DDBJ whole genome shotgun (WGS) entry which is preliminary data.</text>
</comment>
<dbReference type="STRING" id="708197.A0A166XLR7"/>
<protein>
    <submittedName>
        <fullName evidence="1">Fungal specific transcription factor</fullName>
    </submittedName>
</protein>
<dbReference type="EMBL" id="LFIV01000013">
    <property type="protein sequence ID" value="KZL76722.1"/>
    <property type="molecule type" value="Genomic_DNA"/>
</dbReference>
<name>A0A166XLR7_9PEZI</name>
<proteinExistence type="predicted"/>
<evidence type="ECO:0000313" key="1">
    <source>
        <dbReference type="EMBL" id="KZL76722.1"/>
    </source>
</evidence>
<keyword evidence="2" id="KW-1185">Reference proteome</keyword>
<organism evidence="1 2">
    <name type="scientific">Colletotrichum tofieldiae</name>
    <dbReference type="NCBI Taxonomy" id="708197"/>
    <lineage>
        <taxon>Eukaryota</taxon>
        <taxon>Fungi</taxon>
        <taxon>Dikarya</taxon>
        <taxon>Ascomycota</taxon>
        <taxon>Pezizomycotina</taxon>
        <taxon>Sordariomycetes</taxon>
        <taxon>Hypocreomycetidae</taxon>
        <taxon>Glomerellales</taxon>
        <taxon>Glomerellaceae</taxon>
        <taxon>Colletotrichum</taxon>
        <taxon>Colletotrichum spaethianum species complex</taxon>
    </lineage>
</organism>
<dbReference type="CDD" id="cd12148">
    <property type="entry name" value="fungal_TF_MHR"/>
    <property type="match status" value="1"/>
</dbReference>
<sequence length="372" mass="41877">MPTDIFISLVSPKLVEMIPDLLRLPHVHVDPAMLIIYYSILYHGCGLGPTIADTDVIRKYFRTLFDDELSWRMYTYACEYAQVLNLQNLDARDPGISASDAGEAKLDADRKGFWELIQMDTFFRLLFNRPPAITHNMSSWKVNLPWLSGSLPFGPSAVPTVSFLVGSRLTFIVSCFFQELETPGCDEASIRPKTEEKCLEICELLAEYKIEDWIHRLLADGNKGDYWYLGDIAMMAYTYVIFMLHRLAVLGSKAPHPVSSDTEVPDAPLAAEASRRLLRIVHAIMVDNLYAETMCCLLNMYRIYVAYACLMKSILRAADVRAHSDDIELLKMVGDAIVMASGSERDFVPLVRAVQSLNAEVQTRVDEAGAID</sequence>
<accession>A0A166XLR7</accession>